<organism evidence="3 4">
    <name type="scientific">Ranitomeya imitator</name>
    <name type="common">mimic poison frog</name>
    <dbReference type="NCBI Taxonomy" id="111125"/>
    <lineage>
        <taxon>Eukaryota</taxon>
        <taxon>Metazoa</taxon>
        <taxon>Chordata</taxon>
        <taxon>Craniata</taxon>
        <taxon>Vertebrata</taxon>
        <taxon>Euteleostomi</taxon>
        <taxon>Amphibia</taxon>
        <taxon>Batrachia</taxon>
        <taxon>Anura</taxon>
        <taxon>Neobatrachia</taxon>
        <taxon>Hyloidea</taxon>
        <taxon>Dendrobatidae</taxon>
        <taxon>Dendrobatinae</taxon>
        <taxon>Ranitomeya</taxon>
    </lineage>
</organism>
<feature type="compositionally biased region" description="Acidic residues" evidence="1">
    <location>
        <begin position="285"/>
        <end position="294"/>
    </location>
</feature>
<dbReference type="SUPFAM" id="SSF63748">
    <property type="entry name" value="Tudor/PWWP/MBT"/>
    <property type="match status" value="1"/>
</dbReference>
<dbReference type="Proteomes" id="UP001176940">
    <property type="component" value="Unassembled WGS sequence"/>
</dbReference>
<dbReference type="InterPro" id="IPR000313">
    <property type="entry name" value="PWWP_dom"/>
</dbReference>
<proteinExistence type="predicted"/>
<keyword evidence="4" id="KW-1185">Reference proteome</keyword>
<gene>
    <name evidence="3" type="ORF">RIMI_LOCUS13799171</name>
</gene>
<reference evidence="3" key="1">
    <citation type="submission" date="2023-07" db="EMBL/GenBank/DDBJ databases">
        <authorList>
            <person name="Stuckert A."/>
        </authorList>
    </citation>
    <scope>NUCLEOTIDE SEQUENCE</scope>
</reference>
<dbReference type="Pfam" id="PF00855">
    <property type="entry name" value="PWWP"/>
    <property type="match status" value="1"/>
</dbReference>
<feature type="region of interest" description="Disordered" evidence="1">
    <location>
        <begin position="141"/>
        <end position="305"/>
    </location>
</feature>
<evidence type="ECO:0000256" key="1">
    <source>
        <dbReference type="SAM" id="MobiDB-lite"/>
    </source>
</evidence>
<feature type="domain" description="PWWP" evidence="2">
    <location>
        <begin position="88"/>
        <end position="146"/>
    </location>
</feature>
<feature type="compositionally biased region" description="Polar residues" evidence="1">
    <location>
        <begin position="145"/>
        <end position="155"/>
    </location>
</feature>
<feature type="compositionally biased region" description="Acidic residues" evidence="1">
    <location>
        <begin position="184"/>
        <end position="200"/>
    </location>
</feature>
<name>A0ABN9M2P0_9NEOB</name>
<evidence type="ECO:0000313" key="4">
    <source>
        <dbReference type="Proteomes" id="UP001176940"/>
    </source>
</evidence>
<dbReference type="PANTHER" id="PTHR12550:SF41">
    <property type="entry name" value="HEPATOMA-DERIVED GROWTH FACTOR"/>
    <property type="match status" value="1"/>
</dbReference>
<accession>A0ABN9M2P0</accession>
<dbReference type="Gene3D" id="2.30.30.140">
    <property type="match status" value="1"/>
</dbReference>
<evidence type="ECO:0000313" key="3">
    <source>
        <dbReference type="EMBL" id="CAJ0952222.1"/>
    </source>
</evidence>
<feature type="compositionally biased region" description="Basic and acidic residues" evidence="1">
    <location>
        <begin position="295"/>
        <end position="305"/>
    </location>
</feature>
<feature type="compositionally biased region" description="Basic and acidic residues" evidence="1">
    <location>
        <begin position="201"/>
        <end position="280"/>
    </location>
</feature>
<feature type="compositionally biased region" description="Basic and acidic residues" evidence="1">
    <location>
        <begin position="168"/>
        <end position="183"/>
    </location>
</feature>
<comment type="caution">
    <text evidence="3">The sequence shown here is derived from an EMBL/GenBank/DDBJ whole genome shotgun (WGS) entry which is preliminary data.</text>
</comment>
<sequence length="417" mass="46585">MTPDEVASRETATSSQVIVVRHHWEREEREGCRGCRKVYGCQGLEESLLSSTLVTLSLYFDYRFWNMHLWLICFVSTVGSVRIGIDEVPEPTSKSANKYQVFFFGTHETAHLGPKDIFPYEETKEKFGKANKRKGFSDGLWEIENNPTVQASDYQPSRKRGSKAAGRGGDKDGEKATPKKSSEADAEEEEEEDDDEEEKPEGDGEKKGNDGSSDEEGKLVIDEQSKEKGDKAAAKRKAEDAAESSPKRSKADEEQDDKSENKEPAKKEAKQTPEARKDDNSEPAASEDLEVEEKAEEKSVIEETSNKETRPLLMHPMILFALAAAAWHWLLQGSLPGLEVCLRPESHMRETPSAPHWPPLSMADLTKWILCPQKFDYEEFTEVSGIIATPWIQNDSGSGQPDTSLPLLLSPLTHPGL</sequence>
<dbReference type="PANTHER" id="PTHR12550">
    <property type="entry name" value="HEPATOMA-DERIVED GROWTH FACTOR-RELATED"/>
    <property type="match status" value="1"/>
</dbReference>
<evidence type="ECO:0000259" key="2">
    <source>
        <dbReference type="Pfam" id="PF00855"/>
    </source>
</evidence>
<protein>
    <recommendedName>
        <fullName evidence="2">PWWP domain-containing protein</fullName>
    </recommendedName>
</protein>
<dbReference type="EMBL" id="CAUEEQ010034617">
    <property type="protein sequence ID" value="CAJ0952222.1"/>
    <property type="molecule type" value="Genomic_DNA"/>
</dbReference>